<feature type="non-terminal residue" evidence="2">
    <location>
        <position position="30"/>
    </location>
</feature>
<gene>
    <name evidence="2" type="ORF">AVDCRST_MAG54-1664</name>
</gene>
<organism evidence="2">
    <name type="scientific">uncultured Actinomycetospora sp</name>
    <dbReference type="NCBI Taxonomy" id="1135996"/>
    <lineage>
        <taxon>Bacteria</taxon>
        <taxon>Bacillati</taxon>
        <taxon>Actinomycetota</taxon>
        <taxon>Actinomycetes</taxon>
        <taxon>Pseudonocardiales</taxon>
        <taxon>Pseudonocardiaceae</taxon>
        <taxon>Actinomycetospora</taxon>
        <taxon>environmental samples</taxon>
    </lineage>
</organism>
<evidence type="ECO:0000256" key="1">
    <source>
        <dbReference type="SAM" id="MobiDB-lite"/>
    </source>
</evidence>
<reference evidence="2" key="1">
    <citation type="submission" date="2020-02" db="EMBL/GenBank/DDBJ databases">
        <authorList>
            <person name="Meier V. D."/>
        </authorList>
    </citation>
    <scope>NUCLEOTIDE SEQUENCE</scope>
    <source>
        <strain evidence="2">AVDCRST_MAG54</strain>
    </source>
</reference>
<feature type="non-terminal residue" evidence="2">
    <location>
        <position position="1"/>
    </location>
</feature>
<name>A0A6J4I6U1_9PSEU</name>
<feature type="compositionally biased region" description="Pro residues" evidence="1">
    <location>
        <begin position="21"/>
        <end position="30"/>
    </location>
</feature>
<feature type="region of interest" description="Disordered" evidence="1">
    <location>
        <begin position="1"/>
        <end position="30"/>
    </location>
</feature>
<sequence>CPSTATGSPTSRRWRRATARPWPPCGPPGP</sequence>
<proteinExistence type="predicted"/>
<dbReference type="EMBL" id="CADCTH010000224">
    <property type="protein sequence ID" value="CAA9244258.1"/>
    <property type="molecule type" value="Genomic_DNA"/>
</dbReference>
<evidence type="ECO:0000313" key="2">
    <source>
        <dbReference type="EMBL" id="CAA9244258.1"/>
    </source>
</evidence>
<dbReference type="AlphaFoldDB" id="A0A6J4I6U1"/>
<protein>
    <submittedName>
        <fullName evidence="2">Uncharacterized protein</fullName>
    </submittedName>
</protein>
<accession>A0A6J4I6U1</accession>